<dbReference type="SUPFAM" id="SSF48403">
    <property type="entry name" value="Ankyrin repeat"/>
    <property type="match status" value="1"/>
</dbReference>
<evidence type="ECO:0000313" key="4">
    <source>
        <dbReference type="EMBL" id="MDS1269129.1"/>
    </source>
</evidence>
<proteinExistence type="predicted"/>
<sequence length="142" mass="15396">MSEYSTQPSHDSQNTHEAALIELASRVFDTARRGDLEGLRAFLEAGIPVNMTNDNGDTLLMLAAYHGHPEVVELLCAHGADVDRRNDRDQAPLAGAVFKGEDTVVRILVDHGADAHAGTPTAAQTARMFGHQHLLALWPPHD</sequence>
<keyword evidence="2 3" id="KW-0040">ANK repeat</keyword>
<dbReference type="PROSITE" id="PS50088">
    <property type="entry name" value="ANK_REPEAT"/>
    <property type="match status" value="2"/>
</dbReference>
<reference evidence="5" key="1">
    <citation type="submission" date="2023-07" db="EMBL/GenBank/DDBJ databases">
        <title>Novel species in the genus Lipingzhangella isolated from Sambhar Salt Lake.</title>
        <authorList>
            <person name="Jiya N."/>
            <person name="Kajale S."/>
            <person name="Sharma A."/>
        </authorList>
    </citation>
    <scope>NUCLEOTIDE SEQUENCE [LARGE SCALE GENOMIC DNA]</scope>
    <source>
        <strain evidence="5">LS1_29</strain>
    </source>
</reference>
<dbReference type="Gene3D" id="1.25.40.20">
    <property type="entry name" value="Ankyrin repeat-containing domain"/>
    <property type="match status" value="1"/>
</dbReference>
<dbReference type="SMART" id="SM00248">
    <property type="entry name" value="ANK"/>
    <property type="match status" value="3"/>
</dbReference>
<dbReference type="PANTHER" id="PTHR24171">
    <property type="entry name" value="ANKYRIN REPEAT DOMAIN-CONTAINING PROTEIN 39-RELATED"/>
    <property type="match status" value="1"/>
</dbReference>
<dbReference type="Proteomes" id="UP001250214">
    <property type="component" value="Unassembled WGS sequence"/>
</dbReference>
<evidence type="ECO:0000256" key="3">
    <source>
        <dbReference type="PROSITE-ProRule" id="PRU00023"/>
    </source>
</evidence>
<dbReference type="PRINTS" id="PR01415">
    <property type="entry name" value="ANKYRIN"/>
</dbReference>
<dbReference type="EMBL" id="JAVLVT010000001">
    <property type="protein sequence ID" value="MDS1269129.1"/>
    <property type="molecule type" value="Genomic_DNA"/>
</dbReference>
<evidence type="ECO:0000313" key="5">
    <source>
        <dbReference type="Proteomes" id="UP001250214"/>
    </source>
</evidence>
<evidence type="ECO:0000256" key="2">
    <source>
        <dbReference type="ARBA" id="ARBA00023043"/>
    </source>
</evidence>
<dbReference type="Pfam" id="PF12796">
    <property type="entry name" value="Ank_2"/>
    <property type="match status" value="1"/>
</dbReference>
<keyword evidence="5" id="KW-1185">Reference proteome</keyword>
<dbReference type="RefSeq" id="WP_310910640.1">
    <property type="nucleotide sequence ID" value="NZ_JAVLVT010000001.1"/>
</dbReference>
<evidence type="ECO:0000256" key="1">
    <source>
        <dbReference type="ARBA" id="ARBA00022737"/>
    </source>
</evidence>
<organism evidence="4 5">
    <name type="scientific">Lipingzhangella rawalii</name>
    <dbReference type="NCBI Taxonomy" id="2055835"/>
    <lineage>
        <taxon>Bacteria</taxon>
        <taxon>Bacillati</taxon>
        <taxon>Actinomycetota</taxon>
        <taxon>Actinomycetes</taxon>
        <taxon>Streptosporangiales</taxon>
        <taxon>Nocardiopsidaceae</taxon>
        <taxon>Lipingzhangella</taxon>
    </lineage>
</organism>
<keyword evidence="1" id="KW-0677">Repeat</keyword>
<accession>A0ABU2H1F8</accession>
<comment type="caution">
    <text evidence="4">The sequence shown here is derived from an EMBL/GenBank/DDBJ whole genome shotgun (WGS) entry which is preliminary data.</text>
</comment>
<gene>
    <name evidence="4" type="ORF">RIF23_02330</name>
</gene>
<dbReference type="InterPro" id="IPR036770">
    <property type="entry name" value="Ankyrin_rpt-contain_sf"/>
</dbReference>
<feature type="repeat" description="ANK" evidence="3">
    <location>
        <begin position="55"/>
        <end position="87"/>
    </location>
</feature>
<protein>
    <submittedName>
        <fullName evidence="4">Ankyrin repeat domain-containing protein</fullName>
    </submittedName>
</protein>
<feature type="repeat" description="ANK" evidence="3">
    <location>
        <begin position="88"/>
        <end position="120"/>
    </location>
</feature>
<dbReference type="InterPro" id="IPR002110">
    <property type="entry name" value="Ankyrin_rpt"/>
</dbReference>
<name>A0ABU2H1F8_9ACTN</name>
<dbReference type="PROSITE" id="PS50297">
    <property type="entry name" value="ANK_REP_REGION"/>
    <property type="match status" value="1"/>
</dbReference>